<evidence type="ECO:0000256" key="2">
    <source>
        <dbReference type="SAM" id="SignalP"/>
    </source>
</evidence>
<accession>A0ABU4WGQ7</accession>
<keyword evidence="5" id="KW-1185">Reference proteome</keyword>
<dbReference type="InterPro" id="IPR005181">
    <property type="entry name" value="SASA"/>
</dbReference>
<dbReference type="PANTHER" id="PTHR22901:SF0">
    <property type="entry name" value="SIALATE O-ACETYLESTERASE"/>
    <property type="match status" value="1"/>
</dbReference>
<gene>
    <name evidence="4" type="ORF">MOX91_06075</name>
</gene>
<name>A0ABU4WGQ7_9BACT</name>
<dbReference type="Gene3D" id="3.40.50.1110">
    <property type="entry name" value="SGNH hydrolase"/>
    <property type="match status" value="1"/>
</dbReference>
<feature type="domain" description="Sialate O-acetylesterase" evidence="3">
    <location>
        <begin position="105"/>
        <end position="230"/>
    </location>
</feature>
<proteinExistence type="predicted"/>
<organism evidence="4 5">
    <name type="scientific">Intestinicryptomonas porci</name>
    <dbReference type="NCBI Taxonomy" id="2926320"/>
    <lineage>
        <taxon>Bacteria</taxon>
        <taxon>Pseudomonadati</taxon>
        <taxon>Verrucomicrobiota</taxon>
        <taxon>Opitutia</taxon>
        <taxon>Opitutales</taxon>
        <taxon>Intestinicryptomonaceae</taxon>
        <taxon>Intestinicryptomonas</taxon>
    </lineage>
</organism>
<keyword evidence="2" id="KW-0732">Signal</keyword>
<evidence type="ECO:0000259" key="3">
    <source>
        <dbReference type="Pfam" id="PF03629"/>
    </source>
</evidence>
<keyword evidence="1" id="KW-0378">Hydrolase</keyword>
<dbReference type="RefSeq" id="WP_370397191.1">
    <property type="nucleotide sequence ID" value="NZ_JALBUT010000006.1"/>
</dbReference>
<dbReference type="InterPro" id="IPR039329">
    <property type="entry name" value="SIAE"/>
</dbReference>
<dbReference type="InterPro" id="IPR036514">
    <property type="entry name" value="SGNH_hydro_sf"/>
</dbReference>
<evidence type="ECO:0000313" key="5">
    <source>
        <dbReference type="Proteomes" id="UP001275932"/>
    </source>
</evidence>
<protein>
    <recommendedName>
        <fullName evidence="3">Sialate O-acetylesterase domain-containing protein</fullName>
    </recommendedName>
</protein>
<dbReference type="Pfam" id="PF03629">
    <property type="entry name" value="SASA"/>
    <property type="match status" value="1"/>
</dbReference>
<dbReference type="PANTHER" id="PTHR22901">
    <property type="entry name" value="SIALATE O-ACETYLESTERASE"/>
    <property type="match status" value="1"/>
</dbReference>
<feature type="chain" id="PRO_5047495017" description="Sialate O-acetylesterase domain-containing protein" evidence="2">
    <location>
        <begin position="21"/>
        <end position="492"/>
    </location>
</feature>
<sequence>MKLKIIAMILGAISAITTFADVRCADIFSDHMVLQVNMPIRIWGSADAGEKINVKFMNLKGSAVAGADGKWRVDLPAPKKYVKEGQELVVEGKNKLVFKDVLVGEVWVCLGQSNMDVNITSMNDAKEFLDKNSNLPLIRYYFIPKATSATPRGAHDLKDAQKWLPVTPENRKQFSRASAVGSKFAVELFENLNVPIGYISAAVGGSRLESWMTREAAAAAGETAYVERMEKLFDEWQARDIAKWEALPAEEKAKRNKPDNRCGVISWCHNAMVAPLMPLSMRGEIWYQGEMNNGTHDNYINLFPEYAKMMRKFFENENLYIFTVQLPDSTDKGWAPLRNVQRKLGDMVEKSGVAIIIDGGETELHPRDKTKPAHRLAIMALADVYGKKIISRSPMPLKLSQKGDFVSVVFKNVGKGLKISDGQGVRCFEVAGEDGKFYNAEAKIASKNSVKITLPSEVSSVKKVRYAWAPDPDVNLYNSADLPASPFEEPVE</sequence>
<comment type="caution">
    <text evidence="4">The sequence shown here is derived from an EMBL/GenBank/DDBJ whole genome shotgun (WGS) entry which is preliminary data.</text>
</comment>
<dbReference type="EMBL" id="JALBUT010000006">
    <property type="protein sequence ID" value="MDX8415742.1"/>
    <property type="molecule type" value="Genomic_DNA"/>
</dbReference>
<evidence type="ECO:0000313" key="4">
    <source>
        <dbReference type="EMBL" id="MDX8415742.1"/>
    </source>
</evidence>
<evidence type="ECO:0000256" key="1">
    <source>
        <dbReference type="ARBA" id="ARBA00022801"/>
    </source>
</evidence>
<dbReference type="Proteomes" id="UP001275932">
    <property type="component" value="Unassembled WGS sequence"/>
</dbReference>
<reference evidence="4 5" key="1">
    <citation type="submission" date="2022-03" db="EMBL/GenBank/DDBJ databases">
        <title>Novel taxa within the pig intestine.</title>
        <authorList>
            <person name="Wylensek D."/>
            <person name="Bishof K."/>
            <person name="Afrizal A."/>
            <person name="Clavel T."/>
        </authorList>
    </citation>
    <scope>NUCLEOTIDE SEQUENCE [LARGE SCALE GENOMIC DNA]</scope>
    <source>
        <strain evidence="4 5">CLA-KB-P66</strain>
    </source>
</reference>
<dbReference type="SUPFAM" id="SSF52266">
    <property type="entry name" value="SGNH hydrolase"/>
    <property type="match status" value="1"/>
</dbReference>
<feature type="signal peptide" evidence="2">
    <location>
        <begin position="1"/>
        <end position="20"/>
    </location>
</feature>